<dbReference type="CDD" id="cd04776">
    <property type="entry name" value="HTH_GnyR"/>
    <property type="match status" value="1"/>
</dbReference>
<comment type="caution">
    <text evidence="4">The sequence shown here is derived from an EMBL/GenBank/DDBJ whole genome shotgun (WGS) entry which is preliminary data.</text>
</comment>
<feature type="domain" description="HTH merR-type" evidence="3">
    <location>
        <begin position="9"/>
        <end position="76"/>
    </location>
</feature>
<keyword evidence="5" id="KW-1185">Reference proteome</keyword>
<dbReference type="SMART" id="SM00422">
    <property type="entry name" value="HTH_MERR"/>
    <property type="match status" value="1"/>
</dbReference>
<sequence length="136" mass="15908">MPTTPADDIYTISELATEFAITLRSIRFYENQGLLTPQRRGTQRIFSRQDRARLKLILRGKRLGFSLTDINELFTLYDTRHNSVQNLQAMLNTIHNRQVKLQQQQADINILMMELNAAERRCIKQLQQQTETEQAT</sequence>
<organism evidence="4 5">
    <name type="scientific">Photobacterium aquae</name>
    <dbReference type="NCBI Taxonomy" id="1195763"/>
    <lineage>
        <taxon>Bacteria</taxon>
        <taxon>Pseudomonadati</taxon>
        <taxon>Pseudomonadota</taxon>
        <taxon>Gammaproteobacteria</taxon>
        <taxon>Vibrionales</taxon>
        <taxon>Vibrionaceae</taxon>
        <taxon>Photobacterium</taxon>
    </lineage>
</organism>
<dbReference type="SUPFAM" id="SSF46955">
    <property type="entry name" value="Putative DNA-binding domain"/>
    <property type="match status" value="1"/>
</dbReference>
<dbReference type="PROSITE" id="PS50937">
    <property type="entry name" value="HTH_MERR_2"/>
    <property type="match status" value="1"/>
</dbReference>
<feature type="coiled-coil region" evidence="2">
    <location>
        <begin position="84"/>
        <end position="121"/>
    </location>
</feature>
<dbReference type="GO" id="GO:0003677">
    <property type="term" value="F:DNA binding"/>
    <property type="evidence" value="ECO:0007669"/>
    <property type="project" value="UniProtKB-KW"/>
</dbReference>
<gene>
    <name evidence="4" type="ORF">ABT56_13390</name>
</gene>
<name>A0A0J1JR35_9GAMM</name>
<dbReference type="PANTHER" id="PTHR30204:SF58">
    <property type="entry name" value="HTH-TYPE TRANSCRIPTIONAL REGULATOR YFMP"/>
    <property type="match status" value="1"/>
</dbReference>
<dbReference type="RefSeq" id="WP_047879393.1">
    <property type="nucleotide sequence ID" value="NZ_LDOT01000020.1"/>
</dbReference>
<evidence type="ECO:0000256" key="1">
    <source>
        <dbReference type="ARBA" id="ARBA00023125"/>
    </source>
</evidence>
<reference evidence="4 5" key="1">
    <citation type="submission" date="2015-05" db="EMBL/GenBank/DDBJ databases">
        <title>Photobacterium galathea sp. nov.</title>
        <authorList>
            <person name="Machado H."/>
            <person name="Gram L."/>
        </authorList>
    </citation>
    <scope>NUCLEOTIDE SEQUENCE [LARGE SCALE GENOMIC DNA]</scope>
    <source>
        <strain evidence="4 5">CGMCC 1.12159</strain>
    </source>
</reference>
<evidence type="ECO:0000256" key="2">
    <source>
        <dbReference type="SAM" id="Coils"/>
    </source>
</evidence>
<dbReference type="InterPro" id="IPR047057">
    <property type="entry name" value="MerR_fam"/>
</dbReference>
<dbReference type="InterPro" id="IPR009061">
    <property type="entry name" value="DNA-bd_dom_put_sf"/>
</dbReference>
<dbReference type="EMBL" id="LDOT01000020">
    <property type="protein sequence ID" value="KLV04717.1"/>
    <property type="molecule type" value="Genomic_DNA"/>
</dbReference>
<dbReference type="InterPro" id="IPR000551">
    <property type="entry name" value="MerR-type_HTH_dom"/>
</dbReference>
<dbReference type="GO" id="GO:0003700">
    <property type="term" value="F:DNA-binding transcription factor activity"/>
    <property type="evidence" value="ECO:0007669"/>
    <property type="project" value="InterPro"/>
</dbReference>
<evidence type="ECO:0000313" key="5">
    <source>
        <dbReference type="Proteomes" id="UP000036097"/>
    </source>
</evidence>
<protein>
    <submittedName>
        <fullName evidence="4">MerR family transcriptional regulator</fullName>
    </submittedName>
</protein>
<accession>A0A0J1JR35</accession>
<evidence type="ECO:0000259" key="3">
    <source>
        <dbReference type="PROSITE" id="PS50937"/>
    </source>
</evidence>
<dbReference type="Pfam" id="PF13411">
    <property type="entry name" value="MerR_1"/>
    <property type="match status" value="1"/>
</dbReference>
<dbReference type="Proteomes" id="UP000036097">
    <property type="component" value="Unassembled WGS sequence"/>
</dbReference>
<dbReference type="Gene3D" id="1.10.1660.10">
    <property type="match status" value="1"/>
</dbReference>
<keyword evidence="2" id="KW-0175">Coiled coil</keyword>
<dbReference type="AlphaFoldDB" id="A0A0J1JR35"/>
<dbReference type="OrthoDB" id="9803659at2"/>
<proteinExistence type="predicted"/>
<dbReference type="PANTHER" id="PTHR30204">
    <property type="entry name" value="REDOX-CYCLING DRUG-SENSING TRANSCRIPTIONAL ACTIVATOR SOXR"/>
    <property type="match status" value="1"/>
</dbReference>
<dbReference type="STRING" id="1195763.ABT56_13390"/>
<keyword evidence="1" id="KW-0238">DNA-binding</keyword>
<evidence type="ECO:0000313" key="4">
    <source>
        <dbReference type="EMBL" id="KLV04717.1"/>
    </source>
</evidence>
<dbReference type="PATRIC" id="fig|1195763.3.peg.2837"/>